<name>A0A7W7RGY5_9ACTN</name>
<proteinExistence type="predicted"/>
<dbReference type="EMBL" id="JACHJT010000001">
    <property type="protein sequence ID" value="MBB4931806.1"/>
    <property type="molecule type" value="Genomic_DNA"/>
</dbReference>
<evidence type="ECO:0000313" key="2">
    <source>
        <dbReference type="Proteomes" id="UP000523007"/>
    </source>
</evidence>
<gene>
    <name evidence="1" type="ORF">F4561_002626</name>
</gene>
<organism evidence="1 2">
    <name type="scientific">Lipingzhangella halophila</name>
    <dbReference type="NCBI Taxonomy" id="1783352"/>
    <lineage>
        <taxon>Bacteria</taxon>
        <taxon>Bacillati</taxon>
        <taxon>Actinomycetota</taxon>
        <taxon>Actinomycetes</taxon>
        <taxon>Streptosporangiales</taxon>
        <taxon>Nocardiopsidaceae</taxon>
        <taxon>Lipingzhangella</taxon>
    </lineage>
</organism>
<dbReference type="RefSeq" id="WP_184578558.1">
    <property type="nucleotide sequence ID" value="NZ_JACHJT010000001.1"/>
</dbReference>
<reference evidence="1 2" key="1">
    <citation type="submission" date="2020-08" db="EMBL/GenBank/DDBJ databases">
        <title>Sequencing the genomes of 1000 actinobacteria strains.</title>
        <authorList>
            <person name="Klenk H.-P."/>
        </authorList>
    </citation>
    <scope>NUCLEOTIDE SEQUENCE [LARGE SCALE GENOMIC DNA]</scope>
    <source>
        <strain evidence="1 2">DSM 102030</strain>
    </source>
</reference>
<accession>A0A7W7RGY5</accession>
<sequence>MTETPDPAETSEVLAEAARMMRTAYTDWCPGCRLDVAPDWAGCQCPPGPASETCATR</sequence>
<comment type="caution">
    <text evidence="1">The sequence shown here is derived from an EMBL/GenBank/DDBJ whole genome shotgun (WGS) entry which is preliminary data.</text>
</comment>
<dbReference type="Proteomes" id="UP000523007">
    <property type="component" value="Unassembled WGS sequence"/>
</dbReference>
<evidence type="ECO:0000313" key="1">
    <source>
        <dbReference type="EMBL" id="MBB4931806.1"/>
    </source>
</evidence>
<protein>
    <submittedName>
        <fullName evidence="1">Uncharacterized protein</fullName>
    </submittedName>
</protein>
<keyword evidence="2" id="KW-1185">Reference proteome</keyword>
<dbReference type="AlphaFoldDB" id="A0A7W7RGY5"/>